<comment type="caution">
    <text evidence="1">The sequence shown here is derived from an EMBL/GenBank/DDBJ whole genome shotgun (WGS) entry which is preliminary data.</text>
</comment>
<organism evidence="1 2">
    <name type="scientific">Sphingomonas tagetis</name>
    <dbReference type="NCBI Taxonomy" id="2949092"/>
    <lineage>
        <taxon>Bacteria</taxon>
        <taxon>Pseudomonadati</taxon>
        <taxon>Pseudomonadota</taxon>
        <taxon>Alphaproteobacteria</taxon>
        <taxon>Sphingomonadales</taxon>
        <taxon>Sphingomonadaceae</taxon>
        <taxon>Sphingomonas</taxon>
    </lineage>
</organism>
<evidence type="ECO:0000313" key="2">
    <source>
        <dbReference type="Proteomes" id="UP001139451"/>
    </source>
</evidence>
<evidence type="ECO:0000313" key="1">
    <source>
        <dbReference type="EMBL" id="MCP3730396.1"/>
    </source>
</evidence>
<dbReference type="AlphaFoldDB" id="A0A9X2HFY3"/>
<name>A0A9X2HFY3_9SPHN</name>
<dbReference type="EMBL" id="JAMLDX010000005">
    <property type="protein sequence ID" value="MCP3730396.1"/>
    <property type="molecule type" value="Genomic_DNA"/>
</dbReference>
<sequence length="125" mass="14259">MPRYRTLKEIDDAGHDLRLWCYRCQRAAVIGSIIWQHFESRGLSLAIADATPRFPCRQCGARDCLILPASRPPISDRDATELVAGFFHAMRSASKKRDYGSDRIARALIDRARRDGHWPPPGRKK</sequence>
<proteinExistence type="predicted"/>
<protein>
    <submittedName>
        <fullName evidence="1">Uncharacterized protein</fullName>
    </submittedName>
</protein>
<gene>
    <name evidence="1" type="ORF">M9978_08135</name>
</gene>
<accession>A0A9X2HFY3</accession>
<dbReference type="RefSeq" id="WP_254292528.1">
    <property type="nucleotide sequence ID" value="NZ_JAMLDX010000005.1"/>
</dbReference>
<reference evidence="1" key="1">
    <citation type="submission" date="2022-05" db="EMBL/GenBank/DDBJ databases">
        <title>Sphingomonas sp. strain MG17 Genome sequencing and assembly.</title>
        <authorList>
            <person name="Kim I."/>
        </authorList>
    </citation>
    <scope>NUCLEOTIDE SEQUENCE</scope>
    <source>
        <strain evidence="1">MG17</strain>
    </source>
</reference>
<dbReference type="Proteomes" id="UP001139451">
    <property type="component" value="Unassembled WGS sequence"/>
</dbReference>
<keyword evidence="2" id="KW-1185">Reference proteome</keyword>